<evidence type="ECO:0000313" key="3">
    <source>
        <dbReference type="Proteomes" id="UP000250235"/>
    </source>
</evidence>
<dbReference type="Pfam" id="PF13966">
    <property type="entry name" value="zf-RVT"/>
    <property type="match status" value="1"/>
</dbReference>
<accession>A0A2Z7CXE8</accession>
<keyword evidence="3" id="KW-1185">Reference proteome</keyword>
<feature type="domain" description="Reverse transcriptase zinc-binding" evidence="1">
    <location>
        <begin position="6"/>
        <end position="64"/>
    </location>
</feature>
<gene>
    <name evidence="2" type="ORF">F511_27487</name>
</gene>
<evidence type="ECO:0000313" key="2">
    <source>
        <dbReference type="EMBL" id="KZV49404.1"/>
    </source>
</evidence>
<evidence type="ECO:0000259" key="1">
    <source>
        <dbReference type="Pfam" id="PF13966"/>
    </source>
</evidence>
<protein>
    <recommendedName>
        <fullName evidence="1">Reverse transcriptase zinc-binding domain-containing protein</fullName>
    </recommendedName>
</protein>
<dbReference type="Proteomes" id="UP000250235">
    <property type="component" value="Unassembled WGS sequence"/>
</dbReference>
<proteinExistence type="predicted"/>
<organism evidence="2 3">
    <name type="scientific">Dorcoceras hygrometricum</name>
    <dbReference type="NCBI Taxonomy" id="472368"/>
    <lineage>
        <taxon>Eukaryota</taxon>
        <taxon>Viridiplantae</taxon>
        <taxon>Streptophyta</taxon>
        <taxon>Embryophyta</taxon>
        <taxon>Tracheophyta</taxon>
        <taxon>Spermatophyta</taxon>
        <taxon>Magnoliopsida</taxon>
        <taxon>eudicotyledons</taxon>
        <taxon>Gunneridae</taxon>
        <taxon>Pentapetalae</taxon>
        <taxon>asterids</taxon>
        <taxon>lamiids</taxon>
        <taxon>Lamiales</taxon>
        <taxon>Gesneriaceae</taxon>
        <taxon>Didymocarpoideae</taxon>
        <taxon>Trichosporeae</taxon>
        <taxon>Loxocarpinae</taxon>
        <taxon>Dorcoceras</taxon>
    </lineage>
</organism>
<sequence length="120" mass="13848">MAVEADVWKSYIVPKHQFSLSIFAHGKLLAWDRIPFVPDKKCVLRKQVDEDLEHLFFMCSYTSRICKRVKGWLDITDALNSRRVSCRVPGEDRKEQGKAQSCHTGSDDLLCLEHQEQGLL</sequence>
<dbReference type="EMBL" id="KQ993055">
    <property type="protein sequence ID" value="KZV49404.1"/>
    <property type="molecule type" value="Genomic_DNA"/>
</dbReference>
<dbReference type="OrthoDB" id="1105275at2759"/>
<dbReference type="InterPro" id="IPR026960">
    <property type="entry name" value="RVT-Znf"/>
</dbReference>
<reference evidence="2 3" key="1">
    <citation type="journal article" date="2015" name="Proc. Natl. Acad. Sci. U.S.A.">
        <title>The resurrection genome of Boea hygrometrica: A blueprint for survival of dehydration.</title>
        <authorList>
            <person name="Xiao L."/>
            <person name="Yang G."/>
            <person name="Zhang L."/>
            <person name="Yang X."/>
            <person name="Zhao S."/>
            <person name="Ji Z."/>
            <person name="Zhou Q."/>
            <person name="Hu M."/>
            <person name="Wang Y."/>
            <person name="Chen M."/>
            <person name="Xu Y."/>
            <person name="Jin H."/>
            <person name="Xiao X."/>
            <person name="Hu G."/>
            <person name="Bao F."/>
            <person name="Hu Y."/>
            <person name="Wan P."/>
            <person name="Li L."/>
            <person name="Deng X."/>
            <person name="Kuang T."/>
            <person name="Xiang C."/>
            <person name="Zhu J.K."/>
            <person name="Oliver M.J."/>
            <person name="He Y."/>
        </authorList>
    </citation>
    <scope>NUCLEOTIDE SEQUENCE [LARGE SCALE GENOMIC DNA]</scope>
    <source>
        <strain evidence="3">cv. XS01</strain>
    </source>
</reference>
<dbReference type="AlphaFoldDB" id="A0A2Z7CXE8"/>
<name>A0A2Z7CXE8_9LAMI</name>